<keyword evidence="1" id="KW-0472">Membrane</keyword>
<dbReference type="PANTHER" id="PTHR47291:SF1">
    <property type="entry name" value="PEPTIDE UPSTREAM PROTEIN"/>
    <property type="match status" value="1"/>
</dbReference>
<keyword evidence="1" id="KW-1133">Transmembrane helix</keyword>
<dbReference type="PANTHER" id="PTHR47291">
    <property type="entry name" value="PEPTIDE UPSTREAM PROTEIN"/>
    <property type="match status" value="1"/>
</dbReference>
<dbReference type="KEGG" id="mcha:111013673"/>
<protein>
    <submittedName>
        <fullName evidence="3">Uncharacterized protein LOC111013673</fullName>
    </submittedName>
</protein>
<dbReference type="RefSeq" id="XP_022143860.1">
    <property type="nucleotide sequence ID" value="XM_022288168.1"/>
</dbReference>
<gene>
    <name evidence="3" type="primary">LOC111013673</name>
</gene>
<evidence type="ECO:0000313" key="2">
    <source>
        <dbReference type="Proteomes" id="UP000504603"/>
    </source>
</evidence>
<dbReference type="GeneID" id="111013673"/>
<feature type="transmembrane region" description="Helical" evidence="1">
    <location>
        <begin position="20"/>
        <end position="40"/>
    </location>
</feature>
<name>A0A6J1CPZ9_MOMCH</name>
<dbReference type="AlphaFoldDB" id="A0A6J1CPZ9"/>
<accession>A0A6J1CPZ9</accession>
<evidence type="ECO:0000256" key="1">
    <source>
        <dbReference type="SAM" id="Phobius"/>
    </source>
</evidence>
<organism evidence="2 3">
    <name type="scientific">Momordica charantia</name>
    <name type="common">Bitter gourd</name>
    <name type="synonym">Balsam pear</name>
    <dbReference type="NCBI Taxonomy" id="3673"/>
    <lineage>
        <taxon>Eukaryota</taxon>
        <taxon>Viridiplantae</taxon>
        <taxon>Streptophyta</taxon>
        <taxon>Embryophyta</taxon>
        <taxon>Tracheophyta</taxon>
        <taxon>Spermatophyta</taxon>
        <taxon>Magnoliopsida</taxon>
        <taxon>eudicotyledons</taxon>
        <taxon>Gunneridae</taxon>
        <taxon>Pentapetalae</taxon>
        <taxon>rosids</taxon>
        <taxon>fabids</taxon>
        <taxon>Cucurbitales</taxon>
        <taxon>Cucurbitaceae</taxon>
        <taxon>Momordiceae</taxon>
        <taxon>Momordica</taxon>
    </lineage>
</organism>
<evidence type="ECO:0000313" key="3">
    <source>
        <dbReference type="RefSeq" id="XP_022143860.1"/>
    </source>
</evidence>
<reference evidence="3" key="1">
    <citation type="submission" date="2025-08" db="UniProtKB">
        <authorList>
            <consortium name="RefSeq"/>
        </authorList>
    </citation>
    <scope>IDENTIFICATION</scope>
    <source>
        <strain evidence="3">OHB3-1</strain>
    </source>
</reference>
<proteinExistence type="predicted"/>
<sequence>MDLKLSKSQILNDPAVARRVFFRVFLFASAVSIIPIVHILTTYDFRNFHLPQSQGCYAAGGQTLKNSDQPPRGSYLFQGHFLNPVWDSFDSVHCQENVNLTISAIKLLVDEKHLFNHSAKALFVGGSSSSAVSAMRDLGFSGAVGVDKGRVLSLKRKEFGYRLDYANGSFDFVMFRGKFKVSVPDLVVGEIERVLNSGGIGAVVSGISAPAARVGSLLKSSCVVHSGRVNNFYMTVFKKEFQNGGCSGNRTLLENY</sequence>
<dbReference type="Proteomes" id="UP000504603">
    <property type="component" value="Unplaced"/>
</dbReference>
<keyword evidence="1" id="KW-0812">Transmembrane</keyword>
<dbReference type="OrthoDB" id="1632538at2759"/>
<keyword evidence="2" id="KW-1185">Reference proteome</keyword>